<evidence type="ECO:0008006" key="3">
    <source>
        <dbReference type="Google" id="ProtNLM"/>
    </source>
</evidence>
<organism evidence="1 2">
    <name type="scientific">Lelliottia nimipressuralis</name>
    <dbReference type="NCBI Taxonomy" id="69220"/>
    <lineage>
        <taxon>Bacteria</taxon>
        <taxon>Pseudomonadati</taxon>
        <taxon>Pseudomonadota</taxon>
        <taxon>Gammaproteobacteria</taxon>
        <taxon>Enterobacterales</taxon>
        <taxon>Enterobacteriaceae</taxon>
        <taxon>Lelliottia</taxon>
    </lineage>
</organism>
<comment type="caution">
    <text evidence="1">The sequence shown here is derived from an EMBL/GenBank/DDBJ whole genome shotgun (WGS) entry which is preliminary data.</text>
</comment>
<name>A0ABD4KFM3_9ENTR</name>
<dbReference type="Gene3D" id="3.40.50.300">
    <property type="entry name" value="P-loop containing nucleotide triphosphate hydrolases"/>
    <property type="match status" value="1"/>
</dbReference>
<accession>A0ABD4KFM3</accession>
<dbReference type="AlphaFoldDB" id="A0ABD4KFM3"/>
<dbReference type="EMBL" id="JADIXP010000022">
    <property type="protein sequence ID" value="MBF4180584.1"/>
    <property type="molecule type" value="Genomic_DNA"/>
</dbReference>
<gene>
    <name evidence="1" type="ORF">ISP11_22255</name>
</gene>
<dbReference type="Proteomes" id="UP000628560">
    <property type="component" value="Unassembled WGS sequence"/>
</dbReference>
<evidence type="ECO:0000313" key="1">
    <source>
        <dbReference type="EMBL" id="MBF4180584.1"/>
    </source>
</evidence>
<sequence>MTERPELTTFEYRDRVRRLAAMVVSQGKEKMRQHIHLLRQAAYFNKFYKLDFFEPYPYQMRWYRSGSQYLLRYLSAANQIGKTYCEAVEFAYQATAMHPHWWPGFRCGRADDDTRIMWAIGISTDATRKVLQKELLGTNDARKREQMGSGSIPREFIDFDSFITDGETVKSFRVWDLAGGQTEIHFYSSTQDEKVFMGQRVMFIWVDEQSEKEAELIAQCTTRTTNTGGCVACTATPEVGATDFYNQCRYDKTGEIYFQNATWKDAPHITPERRKSMEARIPYWQRKMRSEGVPVLGKGAIYPYSDDQITCAPFELPSHWRVLAGLDFGYSGLSDPSIVLYVAYDPDTGKKYIFQEWSSESEDVYAVPESEVYSNSHMPDYMARKIIGKAPEDWQVATGKAPEEFAGLGLPSIRVISPSDGNGQQAGTSMTRLEIMRDVGAKTCPEVWQLHETQLPGFTNRKTLTGSISLLAQWFQDGDLKIFNTCTGLLHELRLYQWVKEGHKTVPSDKNNHFLDAMRYAATRVEFDGCYVYEAKRGVDYQVIATTNTPYKRAMGAYKTGAKRLS</sequence>
<reference evidence="1 2" key="1">
    <citation type="submission" date="2020-11" db="EMBL/GenBank/DDBJ databases">
        <title>Identification of Lelliottia nimipressuralis from Wound Infection by Whole Genome-Based Bacterial Identification.</title>
        <authorList>
            <person name="Navarathna D.H."/>
            <person name="Choi H."/>
            <person name="Jinadatha C."/>
            <person name="Chatterjee P."/>
            <person name="Hwang M."/>
        </authorList>
    </citation>
    <scope>NUCLEOTIDE SEQUENCE [LARGE SCALE GENOMIC DNA]</scope>
    <source>
        <strain evidence="1 2">DN2020</strain>
    </source>
</reference>
<dbReference type="RefSeq" id="WP_194514393.1">
    <property type="nucleotide sequence ID" value="NZ_JADIXP010000022.1"/>
</dbReference>
<dbReference type="InterPro" id="IPR027417">
    <property type="entry name" value="P-loop_NTPase"/>
</dbReference>
<dbReference type="Pfam" id="PF03237">
    <property type="entry name" value="Terminase_6N"/>
    <property type="match status" value="1"/>
</dbReference>
<proteinExistence type="predicted"/>
<evidence type="ECO:0000313" key="2">
    <source>
        <dbReference type="Proteomes" id="UP000628560"/>
    </source>
</evidence>
<protein>
    <recommendedName>
        <fullName evidence="3">Terminase</fullName>
    </recommendedName>
</protein>
<dbReference type="Gene3D" id="3.30.420.280">
    <property type="match status" value="1"/>
</dbReference>